<sequence>MATMMEWPSELAFMLEGLQPTKLQKMAKPTHYDDGPPRTRPDGAPKPGLTGSKDFTAAQRKLMYSVVNRRARCIVNGEARRMTLLEQHAFFPEYKICENGHSFTEGDEESYVWNFSYFFMDDGTIA</sequence>
<proteinExistence type="predicted"/>
<dbReference type="RefSeq" id="WP_310865548.1">
    <property type="nucleotide sequence ID" value="NZ_JAVLSF010000003.1"/>
</dbReference>
<accession>A0AAJ2GN93</accession>
<organism evidence="2 3">
    <name type="scientific">Rhizobium hidalgonense</name>
    <dbReference type="NCBI Taxonomy" id="1538159"/>
    <lineage>
        <taxon>Bacteria</taxon>
        <taxon>Pseudomonadati</taxon>
        <taxon>Pseudomonadota</taxon>
        <taxon>Alphaproteobacteria</taxon>
        <taxon>Hyphomicrobiales</taxon>
        <taxon>Rhizobiaceae</taxon>
        <taxon>Rhizobium/Agrobacterium group</taxon>
        <taxon>Rhizobium</taxon>
    </lineage>
</organism>
<protein>
    <submittedName>
        <fullName evidence="2">Uncharacterized protein</fullName>
    </submittedName>
</protein>
<name>A0AAJ2GN93_9HYPH</name>
<evidence type="ECO:0000313" key="2">
    <source>
        <dbReference type="EMBL" id="MDR9772417.1"/>
    </source>
</evidence>
<gene>
    <name evidence="2" type="ORF">RJJ65_07070</name>
</gene>
<dbReference type="AlphaFoldDB" id="A0AAJ2GN93"/>
<comment type="caution">
    <text evidence="2">The sequence shown here is derived from an EMBL/GenBank/DDBJ whole genome shotgun (WGS) entry which is preliminary data.</text>
</comment>
<reference evidence="2" key="1">
    <citation type="submission" date="2023-04" db="EMBL/GenBank/DDBJ databases">
        <title>Genomic characterization of faba bean (Vicia faba) microsymbionts in Mexican soils.</title>
        <authorList>
            <person name="Rivera Orduna F.N."/>
            <person name="Guevara-Luna J."/>
            <person name="Yan J."/>
            <person name="Arroyo-Herrera I."/>
            <person name="Li Y."/>
            <person name="Vasquez-Murrieta M.S."/>
            <person name="Wang E.T."/>
        </authorList>
    </citation>
    <scope>NUCLEOTIDE SEQUENCE</scope>
    <source>
        <strain evidence="2">CH26</strain>
    </source>
</reference>
<feature type="region of interest" description="Disordered" evidence="1">
    <location>
        <begin position="20"/>
        <end position="53"/>
    </location>
</feature>
<dbReference type="EMBL" id="JAVLSF010000003">
    <property type="protein sequence ID" value="MDR9772417.1"/>
    <property type="molecule type" value="Genomic_DNA"/>
</dbReference>
<dbReference type="Proteomes" id="UP001268610">
    <property type="component" value="Unassembled WGS sequence"/>
</dbReference>
<evidence type="ECO:0000256" key="1">
    <source>
        <dbReference type="SAM" id="MobiDB-lite"/>
    </source>
</evidence>
<evidence type="ECO:0000313" key="3">
    <source>
        <dbReference type="Proteomes" id="UP001268610"/>
    </source>
</evidence>
<feature type="compositionally biased region" description="Basic and acidic residues" evidence="1">
    <location>
        <begin position="30"/>
        <end position="43"/>
    </location>
</feature>